<proteinExistence type="predicted"/>
<accession>A0ABC8A4F3</accession>
<gene>
    <name evidence="1" type="ORF">NCDO2118_0608</name>
</gene>
<dbReference type="AlphaFoldDB" id="A0ABC8A4F3"/>
<protein>
    <submittedName>
        <fullName evidence="1">Uncharacterized protein</fullName>
    </submittedName>
</protein>
<dbReference type="KEGG" id="llx:NCDO2118_0608"/>
<sequence>MSDDTKQKINQHFGTLLDYRNPKGTFLKDFPMTQQQAIKELFNMLEFAYRLEKTKRKIDDI</sequence>
<dbReference type="Proteomes" id="UP000028594">
    <property type="component" value="Chromosome"/>
</dbReference>
<evidence type="ECO:0000313" key="1">
    <source>
        <dbReference type="EMBL" id="AII12104.1"/>
    </source>
</evidence>
<reference evidence="1 2" key="1">
    <citation type="submission" date="2014-07" db="EMBL/GenBank/DDBJ databases">
        <title>Genome sequence of Lactococcus lactis subsp. lactis NCDO 2118, a GABA-producing strain.</title>
        <authorList>
            <person name="Oliveira L.C."/>
            <person name="Saraiva T.D.L."/>
            <person name="Soares S.C."/>
            <person name="Ramos R.T.J."/>
            <person name="Sa P.H.C.G."/>
            <person name="Carneiro A.R."/>
            <person name="Miranda F."/>
            <person name="Freire M."/>
            <person name="Renan W."/>
            <person name="Oliveira A.F.Jr."/>
            <person name="Santos A.R."/>
            <person name="Pinto A.C."/>
            <person name="Souza B.M."/>
            <person name="Castro C.P."/>
            <person name="Diniz C.A.A."/>
            <person name="Rocha C.S."/>
            <person name="Mariano D.C.B."/>
            <person name="Aguiar E.L."/>
            <person name="Folador E.L."/>
            <person name="Barbosa E.G.V."/>
            <person name="Aburjaile F.F."/>
            <person name="Goncalves L.A."/>
            <person name="Guimaraes L.C."/>
            <person name="Azevedo M.S.P."/>
            <person name="Agresti P.C.M."/>
            <person name="Faria R.F."/>
            <person name="Tiwari S."/>
            <person name="Almeida S.S."/>
            <person name="Hassan S.S."/>
            <person name="Pereira V.B."/>
            <person name="Abreu V.A.C."/>
            <person name="Pereira U.P."/>
            <person name="Dorella F.A."/>
            <person name="Carvalho A.F."/>
            <person name="Pereira F.L."/>
            <person name="Leal C.A.G."/>
            <person name="Figueiredo H.C.P."/>
            <person name="Silva A."/>
            <person name="Miyoshi A."/>
            <person name="Azevedo V."/>
        </authorList>
    </citation>
    <scope>NUCLEOTIDE SEQUENCE [LARGE SCALE GENOMIC DNA]</scope>
    <source>
        <strain evidence="1 2">NCDO 2118</strain>
    </source>
</reference>
<dbReference type="RefSeq" id="WP_012897327.1">
    <property type="nucleotide sequence ID" value="NZ_CP009054.1"/>
</dbReference>
<name>A0ABC8A4F3_LACLL</name>
<organism evidence="1 2">
    <name type="scientific">Lactococcus lactis subsp. lactis NCDO 2118</name>
    <dbReference type="NCBI Taxonomy" id="1117941"/>
    <lineage>
        <taxon>Bacteria</taxon>
        <taxon>Bacillati</taxon>
        <taxon>Bacillota</taxon>
        <taxon>Bacilli</taxon>
        <taxon>Lactobacillales</taxon>
        <taxon>Streptococcaceae</taxon>
        <taxon>Lactococcus</taxon>
    </lineage>
</organism>
<evidence type="ECO:0000313" key="2">
    <source>
        <dbReference type="Proteomes" id="UP000028594"/>
    </source>
</evidence>
<dbReference type="EMBL" id="CP009054">
    <property type="protein sequence ID" value="AII12104.1"/>
    <property type="molecule type" value="Genomic_DNA"/>
</dbReference>